<dbReference type="GO" id="GO:0007018">
    <property type="term" value="P:microtubule-based movement"/>
    <property type="evidence" value="ECO:0007669"/>
    <property type="project" value="InterPro"/>
</dbReference>
<accession>U6G6D6</accession>
<dbReference type="GO" id="GO:0005874">
    <property type="term" value="C:microtubule"/>
    <property type="evidence" value="ECO:0007669"/>
    <property type="project" value="UniProtKB-KW"/>
</dbReference>
<evidence type="ECO:0000313" key="11">
    <source>
        <dbReference type="Proteomes" id="UP000018201"/>
    </source>
</evidence>
<dbReference type="SUPFAM" id="SSF52540">
    <property type="entry name" value="P-loop containing nucleoside triphosphate hydrolases"/>
    <property type="match status" value="1"/>
</dbReference>
<protein>
    <recommendedName>
        <fullName evidence="7">Kinesin-like protein</fullName>
    </recommendedName>
</protein>
<evidence type="ECO:0000256" key="5">
    <source>
        <dbReference type="ARBA" id="ARBA00023175"/>
    </source>
</evidence>
<dbReference type="PANTHER" id="PTHR47968:SF13">
    <property type="entry name" value="KINESIN-LIKE PROTEIN KIF19 ISOFORM X1"/>
    <property type="match status" value="1"/>
</dbReference>
<feature type="domain" description="Kinesin motor" evidence="9">
    <location>
        <begin position="271"/>
        <end position="615"/>
    </location>
</feature>
<dbReference type="GO" id="GO:0003777">
    <property type="term" value="F:microtubule motor activity"/>
    <property type="evidence" value="ECO:0007669"/>
    <property type="project" value="InterPro"/>
</dbReference>
<dbReference type="PROSITE" id="PS00411">
    <property type="entry name" value="KINESIN_MOTOR_1"/>
    <property type="match status" value="1"/>
</dbReference>
<dbReference type="GO" id="GO:0008017">
    <property type="term" value="F:microtubule binding"/>
    <property type="evidence" value="ECO:0007669"/>
    <property type="project" value="InterPro"/>
</dbReference>
<evidence type="ECO:0000259" key="9">
    <source>
        <dbReference type="PROSITE" id="PS50067"/>
    </source>
</evidence>
<evidence type="ECO:0000256" key="3">
    <source>
        <dbReference type="ARBA" id="ARBA00022840"/>
    </source>
</evidence>
<dbReference type="PRINTS" id="PR00380">
    <property type="entry name" value="KINESINHEAVY"/>
</dbReference>
<feature type="binding site" evidence="6">
    <location>
        <begin position="362"/>
        <end position="369"/>
    </location>
    <ligand>
        <name>ATP</name>
        <dbReference type="ChEBI" id="CHEBI:30616"/>
    </ligand>
</feature>
<evidence type="ECO:0000256" key="8">
    <source>
        <dbReference type="SAM" id="MobiDB-lite"/>
    </source>
</evidence>
<name>U6G6D6_9EIME</name>
<evidence type="ECO:0000256" key="4">
    <source>
        <dbReference type="ARBA" id="ARBA00023054"/>
    </source>
</evidence>
<dbReference type="PROSITE" id="PS50067">
    <property type="entry name" value="KINESIN_MOTOR_2"/>
    <property type="match status" value="1"/>
</dbReference>
<evidence type="ECO:0000256" key="1">
    <source>
        <dbReference type="ARBA" id="ARBA00022701"/>
    </source>
</evidence>
<dbReference type="AlphaFoldDB" id="U6G6D6"/>
<dbReference type="Gene3D" id="3.40.850.10">
    <property type="entry name" value="Kinesin motor domain"/>
    <property type="match status" value="1"/>
</dbReference>
<evidence type="ECO:0000256" key="2">
    <source>
        <dbReference type="ARBA" id="ARBA00022741"/>
    </source>
</evidence>
<feature type="region of interest" description="Disordered" evidence="8">
    <location>
        <begin position="1"/>
        <end position="32"/>
    </location>
</feature>
<dbReference type="SMART" id="SM00129">
    <property type="entry name" value="KISc"/>
    <property type="match status" value="1"/>
</dbReference>
<dbReference type="PANTHER" id="PTHR47968">
    <property type="entry name" value="CENTROMERE PROTEIN E"/>
    <property type="match status" value="1"/>
</dbReference>
<keyword evidence="11" id="KW-1185">Reference proteome</keyword>
<dbReference type="InterPro" id="IPR019821">
    <property type="entry name" value="Kinesin_motor_CS"/>
</dbReference>
<reference evidence="10" key="1">
    <citation type="submission" date="2013-10" db="EMBL/GenBank/DDBJ databases">
        <title>Genomic analysis of the causative agents of coccidiosis in chickens.</title>
        <authorList>
            <person name="Reid A.J."/>
            <person name="Blake D."/>
            <person name="Billington K."/>
            <person name="Browne H."/>
            <person name="Dunn M."/>
            <person name="Hung S."/>
            <person name="Kawahara F."/>
            <person name="Miranda-Saavedra D."/>
            <person name="Mourier T."/>
            <person name="Nagra H."/>
            <person name="Otto T.D."/>
            <person name="Rawlings N."/>
            <person name="Sanchez A."/>
            <person name="Sanders M."/>
            <person name="Subramaniam C."/>
            <person name="Tay Y."/>
            <person name="Dear P."/>
            <person name="Doerig C."/>
            <person name="Gruber A."/>
            <person name="Parkinson J."/>
            <person name="Shirley M."/>
            <person name="Wan K.L."/>
            <person name="Berriman M."/>
            <person name="Tomley F."/>
            <person name="Pain A."/>
        </authorList>
    </citation>
    <scope>NUCLEOTIDE SEQUENCE [LARGE SCALE GENOMIC DNA]</scope>
    <source>
        <strain evidence="10">Houghton</strain>
    </source>
</reference>
<sequence>MHFNPNKAGSSMHTQEGAPLGHPVTTSSFMARRDPQDSPVYQVVQNTQPMQLPKLPTQGAILSQLLPHHHQLQLQQQQLLQRHRQLTKPATPVLHKHQDNQQATVPMQPMSCAGRRSRSNSSLASQQKGSPSQQNSSSKGLLHSCSKGGGSLLGGNPSDARATPFSSSTCNNRLSFGSTRSSLGSGNQLSNRRYVSSDPEHSISAAIASAAAGACASVDAAGACSIPATVSPACAAAPSSICSVGGESCTDWGAISAEDGSSSNSSSSGSNVFVAVRVRPLSESERKQGDSKSVSVVAPQSLLVTEWGAGGGPRGRRVRRRCFLFDSVFGESASQEEVFQLSTSPLLQELFKGVNVSVFAYGATAAGKTYTMLGTEAGPGVMPRALQLLFEQVSSEQEKEYVLSCCFVEIYNETIRDLLGPRGEVCELREDPERGVVVQHATLHRLCSPQQAMLLLLEGNARRTQEATNANQTSSRSHAVLQVNVMLRRRNGEETQLSKLSLVDLAGSERASQTSNHGQRMTEGASINRSLLALGNVINALTARAGGPSGGACGGPCAGPPLRFVPYRDSKLTRLLKDSLGGCCRTAMIATVSPASSHQEETLNTLKYAKRAKAIRNNSGQLHKVQKCISDTDAHSEPAAVAGLKAKLHQLQCQLHRQVLRLWLSV</sequence>
<reference evidence="10" key="2">
    <citation type="submission" date="2013-10" db="EMBL/GenBank/DDBJ databases">
        <authorList>
            <person name="Aslett M."/>
        </authorList>
    </citation>
    <scope>NUCLEOTIDE SEQUENCE [LARGE SCALE GENOMIC DNA]</scope>
    <source>
        <strain evidence="10">Houghton</strain>
    </source>
</reference>
<dbReference type="InterPro" id="IPR027417">
    <property type="entry name" value="P-loop_NTPase"/>
</dbReference>
<keyword evidence="5 6" id="KW-0505">Motor protein</keyword>
<evidence type="ECO:0000256" key="6">
    <source>
        <dbReference type="PROSITE-ProRule" id="PRU00283"/>
    </source>
</evidence>
<dbReference type="VEuPathDB" id="ToxoDB:EPH_0043770"/>
<keyword evidence="3 6" id="KW-0067">ATP-binding</keyword>
<comment type="similarity">
    <text evidence="6 7">Belongs to the TRAFAC class myosin-kinesin ATPase superfamily. Kinesin family.</text>
</comment>
<proteinExistence type="inferred from homology"/>
<organism evidence="10 11">
    <name type="scientific">Eimeria praecox</name>
    <dbReference type="NCBI Taxonomy" id="51316"/>
    <lineage>
        <taxon>Eukaryota</taxon>
        <taxon>Sar</taxon>
        <taxon>Alveolata</taxon>
        <taxon>Apicomplexa</taxon>
        <taxon>Conoidasida</taxon>
        <taxon>Coccidia</taxon>
        <taxon>Eucoccidiorida</taxon>
        <taxon>Eimeriorina</taxon>
        <taxon>Eimeriidae</taxon>
        <taxon>Eimeria</taxon>
    </lineage>
</organism>
<evidence type="ECO:0000256" key="7">
    <source>
        <dbReference type="RuleBase" id="RU000394"/>
    </source>
</evidence>
<dbReference type="EMBL" id="HG691143">
    <property type="protein sequence ID" value="CDI75816.1"/>
    <property type="molecule type" value="Genomic_DNA"/>
</dbReference>
<gene>
    <name evidence="10" type="ORF">EPH_0043770</name>
</gene>
<dbReference type="InterPro" id="IPR027640">
    <property type="entry name" value="Kinesin-like_fam"/>
</dbReference>
<keyword evidence="2 6" id="KW-0547">Nucleotide-binding</keyword>
<dbReference type="InterPro" id="IPR036961">
    <property type="entry name" value="Kinesin_motor_dom_sf"/>
</dbReference>
<feature type="compositionally biased region" description="Low complexity" evidence="8">
    <location>
        <begin position="136"/>
        <end position="146"/>
    </location>
</feature>
<dbReference type="GO" id="GO:0005524">
    <property type="term" value="F:ATP binding"/>
    <property type="evidence" value="ECO:0007669"/>
    <property type="project" value="UniProtKB-UniRule"/>
</dbReference>
<dbReference type="Proteomes" id="UP000018201">
    <property type="component" value="Unassembled WGS sequence"/>
</dbReference>
<feature type="compositionally biased region" description="Polar residues" evidence="8">
    <location>
        <begin position="119"/>
        <end position="135"/>
    </location>
</feature>
<keyword evidence="1 7" id="KW-0493">Microtubule</keyword>
<dbReference type="InterPro" id="IPR001752">
    <property type="entry name" value="Kinesin_motor_dom"/>
</dbReference>
<dbReference type="OrthoDB" id="3176171at2759"/>
<keyword evidence="4" id="KW-0175">Coiled coil</keyword>
<evidence type="ECO:0000313" key="10">
    <source>
        <dbReference type="EMBL" id="CDI75816.1"/>
    </source>
</evidence>
<dbReference type="Pfam" id="PF00225">
    <property type="entry name" value="Kinesin"/>
    <property type="match status" value="1"/>
</dbReference>
<feature type="region of interest" description="Disordered" evidence="8">
    <location>
        <begin position="93"/>
        <end position="167"/>
    </location>
</feature>